<evidence type="ECO:0000313" key="2">
    <source>
        <dbReference type="EMBL" id="SHF63366.1"/>
    </source>
</evidence>
<feature type="signal peptide" evidence="1">
    <location>
        <begin position="1"/>
        <end position="21"/>
    </location>
</feature>
<gene>
    <name evidence="2" type="ORF">SAMN02787073_2514</name>
</gene>
<dbReference type="RefSeq" id="WP_073173902.1">
    <property type="nucleotide sequence ID" value="NZ_FQVE01000003.1"/>
</dbReference>
<evidence type="ECO:0008006" key="4">
    <source>
        <dbReference type="Google" id="ProtNLM"/>
    </source>
</evidence>
<dbReference type="AlphaFoldDB" id="A0A1M5D8M6"/>
<proteinExistence type="predicted"/>
<protein>
    <recommendedName>
        <fullName evidence="4">Erythromycin esterase</fullName>
    </recommendedName>
</protein>
<keyword evidence="1" id="KW-0732">Signal</keyword>
<sequence length="404" mass="45615">MKICKSLIVLLSLISTGTILAQTVKNPKFDSLVHKRVFHYDTKGFNGEGWDSLRAEINKAQIVLIGEQHGEAEIPVFTMNVADVFKPEALVVEIDPYTAGKLKETSLNTMGYSSYFKQNPYDFAFYSYQTEMELARQMTLAHTDIWGLNEISFLSLGTFFNTLGTIAKSPINRDLALKKAKEYALHDRPIYKNIDRYNDFTAYKLKASMVDSLLLSFRNESNECKKMLRDLRSSLPIFTNNSYVARTNMMKKNLLNYLSSYITKDAINIPKLLFKFGANHVGRTDDLKGSFEVGSLADNLADASGKLSLHILVFGKIGTINQMAPVDNTQAIIPYDVSTDKELDMFAPFYSQIQGDEWALFDLRPLRDAIGQGKVNVNPYLGKFIKAFDVLVIFGRTTGNRFIE</sequence>
<dbReference type="Proteomes" id="UP000184108">
    <property type="component" value="Unassembled WGS sequence"/>
</dbReference>
<reference evidence="3" key="1">
    <citation type="submission" date="2016-11" db="EMBL/GenBank/DDBJ databases">
        <authorList>
            <person name="Varghese N."/>
            <person name="Submissions S."/>
        </authorList>
    </citation>
    <scope>NUCLEOTIDE SEQUENCE [LARGE SCALE GENOMIC DNA]</scope>
    <source>
        <strain evidence="3">YR203</strain>
    </source>
</reference>
<dbReference type="EMBL" id="FQVE01000003">
    <property type="protein sequence ID" value="SHF63366.1"/>
    <property type="molecule type" value="Genomic_DNA"/>
</dbReference>
<feature type="chain" id="PRO_5013268387" description="Erythromycin esterase" evidence="1">
    <location>
        <begin position="22"/>
        <end position="404"/>
    </location>
</feature>
<evidence type="ECO:0000256" key="1">
    <source>
        <dbReference type="SAM" id="SignalP"/>
    </source>
</evidence>
<organism evidence="2 3">
    <name type="scientific">Chryseobacterium vrystaatense</name>
    <dbReference type="NCBI Taxonomy" id="307480"/>
    <lineage>
        <taxon>Bacteria</taxon>
        <taxon>Pseudomonadati</taxon>
        <taxon>Bacteroidota</taxon>
        <taxon>Flavobacteriia</taxon>
        <taxon>Flavobacteriales</taxon>
        <taxon>Weeksellaceae</taxon>
        <taxon>Chryseobacterium group</taxon>
        <taxon>Chryseobacterium</taxon>
    </lineage>
</organism>
<evidence type="ECO:0000313" key="3">
    <source>
        <dbReference type="Proteomes" id="UP000184108"/>
    </source>
</evidence>
<accession>A0A1M5D8M6</accession>
<name>A0A1M5D8M6_9FLAO</name>